<dbReference type="Gene3D" id="1.10.340.70">
    <property type="match status" value="1"/>
</dbReference>
<evidence type="ECO:0000313" key="2">
    <source>
        <dbReference type="EMBL" id="RDX85523.1"/>
    </source>
</evidence>
<accession>A0A371G5B8</accession>
<keyword evidence="3" id="KW-1185">Reference proteome</keyword>
<dbReference type="EMBL" id="QJKJ01006777">
    <property type="protein sequence ID" value="RDX85523.1"/>
    <property type="molecule type" value="Genomic_DNA"/>
</dbReference>
<sequence length="96" mass="11201">MSSIRQLLMKEAHEGDLMGHFRDLKTFDVLNEHFFWPYMRKDVQNVLIIVVDTISNHKISLKFCSVGINLGRTSQGHNPIMPNHLPRLSNFVQKRI</sequence>
<dbReference type="Proteomes" id="UP000257109">
    <property type="component" value="Unassembled WGS sequence"/>
</dbReference>
<organism evidence="2 3">
    <name type="scientific">Mucuna pruriens</name>
    <name type="common">Velvet bean</name>
    <name type="synonym">Dolichos pruriens</name>
    <dbReference type="NCBI Taxonomy" id="157652"/>
    <lineage>
        <taxon>Eukaryota</taxon>
        <taxon>Viridiplantae</taxon>
        <taxon>Streptophyta</taxon>
        <taxon>Embryophyta</taxon>
        <taxon>Tracheophyta</taxon>
        <taxon>Spermatophyta</taxon>
        <taxon>Magnoliopsida</taxon>
        <taxon>eudicotyledons</taxon>
        <taxon>Gunneridae</taxon>
        <taxon>Pentapetalae</taxon>
        <taxon>rosids</taxon>
        <taxon>fabids</taxon>
        <taxon>Fabales</taxon>
        <taxon>Fabaceae</taxon>
        <taxon>Papilionoideae</taxon>
        <taxon>50 kb inversion clade</taxon>
        <taxon>NPAAA clade</taxon>
        <taxon>indigoferoid/millettioid clade</taxon>
        <taxon>Phaseoleae</taxon>
        <taxon>Mucuna</taxon>
    </lineage>
</organism>
<feature type="domain" description="Integrase zinc-binding" evidence="1">
    <location>
        <begin position="3"/>
        <end position="46"/>
    </location>
</feature>
<gene>
    <name evidence="2" type="ORF">CR513_33275</name>
</gene>
<dbReference type="InterPro" id="IPR041588">
    <property type="entry name" value="Integrase_H2C2"/>
</dbReference>
<protein>
    <recommendedName>
        <fullName evidence="1">Integrase zinc-binding domain-containing protein</fullName>
    </recommendedName>
</protein>
<dbReference type="OrthoDB" id="1933708at2759"/>
<comment type="caution">
    <text evidence="2">The sequence shown here is derived from an EMBL/GenBank/DDBJ whole genome shotgun (WGS) entry which is preliminary data.</text>
</comment>
<feature type="non-terminal residue" evidence="2">
    <location>
        <position position="96"/>
    </location>
</feature>
<dbReference type="Pfam" id="PF17921">
    <property type="entry name" value="Integrase_H2C2"/>
    <property type="match status" value="1"/>
</dbReference>
<dbReference type="AlphaFoldDB" id="A0A371G5B8"/>
<reference evidence="2" key="1">
    <citation type="submission" date="2018-05" db="EMBL/GenBank/DDBJ databases">
        <title>Draft genome of Mucuna pruriens seed.</title>
        <authorList>
            <person name="Nnadi N.E."/>
            <person name="Vos R."/>
            <person name="Hasami M.H."/>
            <person name="Devisetty U.K."/>
            <person name="Aguiy J.C."/>
        </authorList>
    </citation>
    <scope>NUCLEOTIDE SEQUENCE [LARGE SCALE GENOMIC DNA]</scope>
    <source>
        <strain evidence="2">JCA_2017</strain>
    </source>
</reference>
<evidence type="ECO:0000313" key="3">
    <source>
        <dbReference type="Proteomes" id="UP000257109"/>
    </source>
</evidence>
<name>A0A371G5B8_MUCPR</name>
<proteinExistence type="predicted"/>
<evidence type="ECO:0000259" key="1">
    <source>
        <dbReference type="Pfam" id="PF17921"/>
    </source>
</evidence>